<reference evidence="1 2" key="1">
    <citation type="submission" date="2016-10" db="EMBL/GenBank/DDBJ databases">
        <authorList>
            <person name="de Groot N.N."/>
        </authorList>
    </citation>
    <scope>NUCLEOTIDE SEQUENCE [LARGE SCALE GENOMIC DNA]</scope>
    <source>
        <strain evidence="1 2">CGMCC 4.3491</strain>
    </source>
</reference>
<accession>A0A1H3LXC2</accession>
<dbReference type="Proteomes" id="UP000198891">
    <property type="component" value="Unassembled WGS sequence"/>
</dbReference>
<gene>
    <name evidence="1" type="ORF">SAMN05216554_1153</name>
</gene>
<dbReference type="STRING" id="381665.SAMN05216554_1153"/>
<proteinExistence type="predicted"/>
<name>A0A1H3LXC2_9MICO</name>
<sequence>MPSDDNSREAASAGSAASAARVVLVHGAYADGSSWADVIPPLHDEGIAVTAVQNARALTS</sequence>
<organism evidence="1 2">
    <name type="scientific">Herbiconiux ginsengi</name>
    <dbReference type="NCBI Taxonomy" id="381665"/>
    <lineage>
        <taxon>Bacteria</taxon>
        <taxon>Bacillati</taxon>
        <taxon>Actinomycetota</taxon>
        <taxon>Actinomycetes</taxon>
        <taxon>Micrococcales</taxon>
        <taxon>Microbacteriaceae</taxon>
        <taxon>Herbiconiux</taxon>
    </lineage>
</organism>
<evidence type="ECO:0008006" key="3">
    <source>
        <dbReference type="Google" id="ProtNLM"/>
    </source>
</evidence>
<protein>
    <recommendedName>
        <fullName evidence="3">Alpha/beta hydrolase family protein</fullName>
    </recommendedName>
</protein>
<dbReference type="AlphaFoldDB" id="A0A1H3LXC2"/>
<evidence type="ECO:0000313" key="1">
    <source>
        <dbReference type="EMBL" id="SDY68445.1"/>
    </source>
</evidence>
<keyword evidence="2" id="KW-1185">Reference proteome</keyword>
<dbReference type="RefSeq" id="WP_092549980.1">
    <property type="nucleotide sequence ID" value="NZ_FNPZ01000001.1"/>
</dbReference>
<dbReference type="InterPro" id="IPR029058">
    <property type="entry name" value="AB_hydrolase_fold"/>
</dbReference>
<dbReference type="Gene3D" id="3.40.50.1820">
    <property type="entry name" value="alpha/beta hydrolase"/>
    <property type="match status" value="1"/>
</dbReference>
<dbReference type="SUPFAM" id="SSF53474">
    <property type="entry name" value="alpha/beta-Hydrolases"/>
    <property type="match status" value="1"/>
</dbReference>
<dbReference type="EMBL" id="FNPZ01000001">
    <property type="protein sequence ID" value="SDY68445.1"/>
    <property type="molecule type" value="Genomic_DNA"/>
</dbReference>
<dbReference type="OrthoDB" id="9814966at2"/>
<evidence type="ECO:0000313" key="2">
    <source>
        <dbReference type="Proteomes" id="UP000198891"/>
    </source>
</evidence>